<sequence>MEAGAIFFLLLFALPGPASTASFYGDSISFMPPHKNEDGTYKVTFHHRQNGRSNCQDQSSYSCESGVCTSFDKSSVLQTDQDATGQGRWCQTEGQTTATIRTNKNTFSLSGSGCCWESNVEGKTNWTSDAELNLGTRSDSRTINSCPVTTAVSSLRVPQNCFSRFRLLAHDPDGDSVKCRFTSGATVPSNFSLDEASCTLTSTGQVVVGVHVFEVMLEDFPTKNVTMTYADGSSEHREASNTTLPPLCKVKLQFSMEILPAIPNCEAGHVQPMFLSTTPSHGDVLYASVARSFQIKAKAQAHHSSIHDFQVSGPHNMSKVLTDESLGKAELTLSWTPQQSDLYRFVPICFTAETNETQSEMRCVIVMVTPASIVQGKATVQCLPNKMVVALEKASMPGIDENYLKLRDQSCSLTSNSTHIMATMSLSTCGTKLEDKGDFIVFKNHINSFELPDEVIIRRRTVKIDFFCQFPKSISISSYYKLHNSDYIFTESSFGSFSYTFEIFRDSNFTNKWEASAYPVEVMLLDQIYMGIQAQSDLPNVKLFVESCKATPDDNPENPISYDIIKNGCLKDETVKVYPTTDLTSYNFQVQAFKFTGNYDQVYITCSVILCEAESSFSRCAQGCLSDASRRRRRRRRRGFDKETVGHYITQGPLRFVRAAVPDATLKENTLNENTLKENTLKENTLKENNDKKNEVKENSDEPIAVTPPPVSSDTKSSGWRWGIREILSTNTSTIVFASGFVVSMLLMAVLVCFFTKKRKAEDRKFLLDSSW</sequence>
<organism evidence="1 2">
    <name type="scientific">Larimichthys crocea</name>
    <name type="common">Large yellow croaker</name>
    <name type="synonym">Pseudosciaena crocea</name>
    <dbReference type="NCBI Taxonomy" id="215358"/>
    <lineage>
        <taxon>Eukaryota</taxon>
        <taxon>Metazoa</taxon>
        <taxon>Chordata</taxon>
        <taxon>Craniata</taxon>
        <taxon>Vertebrata</taxon>
        <taxon>Euteleostomi</taxon>
        <taxon>Actinopterygii</taxon>
        <taxon>Neopterygii</taxon>
        <taxon>Teleostei</taxon>
        <taxon>Neoteleostei</taxon>
        <taxon>Acanthomorphata</taxon>
        <taxon>Eupercaria</taxon>
        <taxon>Sciaenidae</taxon>
        <taxon>Larimichthys</taxon>
    </lineage>
</organism>
<evidence type="ECO:0000313" key="1">
    <source>
        <dbReference type="EMBL" id="TMS12812.1"/>
    </source>
</evidence>
<comment type="caution">
    <text evidence="1">The sequence shown here is derived from an EMBL/GenBank/DDBJ whole genome shotgun (WGS) entry which is preliminary data.</text>
</comment>
<accession>A0ACD3R0F1</accession>
<name>A0ACD3R0F1_LARCR</name>
<protein>
    <submittedName>
        <fullName evidence="1">Uncharacterized protein</fullName>
    </submittedName>
</protein>
<keyword evidence="2" id="KW-1185">Reference proteome</keyword>
<reference evidence="1" key="1">
    <citation type="submission" date="2018-11" db="EMBL/GenBank/DDBJ databases">
        <title>The sequence and de novo assembly of Larimichthys crocea genome using PacBio and Hi-C technologies.</title>
        <authorList>
            <person name="Xu P."/>
            <person name="Chen B."/>
            <person name="Zhou Z."/>
            <person name="Ke Q."/>
            <person name="Wu Y."/>
            <person name="Bai H."/>
            <person name="Pu F."/>
        </authorList>
    </citation>
    <scope>NUCLEOTIDE SEQUENCE</scope>
    <source>
        <tissue evidence="1">Muscle</tissue>
    </source>
</reference>
<evidence type="ECO:0000313" key="2">
    <source>
        <dbReference type="Proteomes" id="UP000793456"/>
    </source>
</evidence>
<dbReference type="Proteomes" id="UP000793456">
    <property type="component" value="Chromosome XI"/>
</dbReference>
<gene>
    <name evidence="1" type="ORF">E3U43_017887</name>
</gene>
<dbReference type="EMBL" id="CM011684">
    <property type="protein sequence ID" value="TMS12812.1"/>
    <property type="molecule type" value="Genomic_DNA"/>
</dbReference>
<proteinExistence type="predicted"/>